<keyword evidence="3 5" id="KW-0067">ATP-binding</keyword>
<dbReference type="EC" id="2.7.1.24" evidence="5 6"/>
<evidence type="ECO:0000256" key="3">
    <source>
        <dbReference type="ARBA" id="ARBA00022840"/>
    </source>
</evidence>
<keyword evidence="5" id="KW-0963">Cytoplasm</keyword>
<comment type="subcellular location">
    <subcellularLocation>
        <location evidence="5">Cytoplasm</location>
    </subcellularLocation>
</comment>
<gene>
    <name evidence="5" type="primary">coaE</name>
    <name evidence="7" type="ORF">OD816_001510</name>
</gene>
<keyword evidence="4 5" id="KW-0173">Coenzyme A biosynthesis</keyword>
<evidence type="ECO:0000256" key="1">
    <source>
        <dbReference type="ARBA" id="ARBA00009018"/>
    </source>
</evidence>
<keyword evidence="5 7" id="KW-0418">Kinase</keyword>
<dbReference type="Proteomes" id="UP001144110">
    <property type="component" value="Unassembled WGS sequence"/>
</dbReference>
<dbReference type="Pfam" id="PF01121">
    <property type="entry name" value="CoaE"/>
    <property type="match status" value="1"/>
</dbReference>
<dbReference type="EMBL" id="JAPHEG010000008">
    <property type="protein sequence ID" value="MDF2954265.1"/>
    <property type="molecule type" value="Genomic_DNA"/>
</dbReference>
<evidence type="ECO:0000313" key="8">
    <source>
        <dbReference type="Proteomes" id="UP001144110"/>
    </source>
</evidence>
<organism evidence="7 8">
    <name type="scientific">Candidatus Thermodesulfobacterium syntrophicum</name>
    <dbReference type="NCBI Taxonomy" id="3060442"/>
    <lineage>
        <taxon>Bacteria</taxon>
        <taxon>Pseudomonadati</taxon>
        <taxon>Thermodesulfobacteriota</taxon>
        <taxon>Thermodesulfobacteria</taxon>
        <taxon>Thermodesulfobacteriales</taxon>
        <taxon>Thermodesulfobacteriaceae</taxon>
        <taxon>Thermodesulfobacterium</taxon>
    </lineage>
</organism>
<comment type="caution">
    <text evidence="7">The sequence shown here is derived from an EMBL/GenBank/DDBJ whole genome shotgun (WGS) entry which is preliminary data.</text>
</comment>
<dbReference type="HAMAP" id="MF_00376">
    <property type="entry name" value="Dephospho_CoA_kinase"/>
    <property type="match status" value="1"/>
</dbReference>
<feature type="binding site" evidence="5">
    <location>
        <begin position="11"/>
        <end position="16"/>
    </location>
    <ligand>
        <name>ATP</name>
        <dbReference type="ChEBI" id="CHEBI:30616"/>
    </ligand>
</feature>
<keyword evidence="2 5" id="KW-0547">Nucleotide-binding</keyword>
<dbReference type="GO" id="GO:0005524">
    <property type="term" value="F:ATP binding"/>
    <property type="evidence" value="ECO:0007669"/>
    <property type="project" value="UniProtKB-UniRule"/>
</dbReference>
<evidence type="ECO:0000256" key="2">
    <source>
        <dbReference type="ARBA" id="ARBA00022741"/>
    </source>
</evidence>
<keyword evidence="5" id="KW-0808">Transferase</keyword>
<dbReference type="PANTHER" id="PTHR10695:SF46">
    <property type="entry name" value="BIFUNCTIONAL COENZYME A SYNTHASE-RELATED"/>
    <property type="match status" value="1"/>
</dbReference>
<reference evidence="7" key="1">
    <citation type="submission" date="2022-11" db="EMBL/GenBank/DDBJ databases">
        <title>Candidatus Alkanophaga archaea from heated hydrothermal vent sediment oxidize petroleum alkanes.</title>
        <authorList>
            <person name="Zehnle H."/>
            <person name="Laso-Perez R."/>
            <person name="Lipp J."/>
            <person name="Teske A."/>
            <person name="Wegener G."/>
        </authorList>
    </citation>
    <scope>NUCLEOTIDE SEQUENCE</scope>
    <source>
        <strain evidence="7">MCA70</strain>
    </source>
</reference>
<proteinExistence type="inferred from homology"/>
<sequence>MKKIAITGNLGTGKTTILKILQDLGFSTFSCDEAVKELYEDLDVKEEIVKIFGKEILETEGGINKKMILEKILKDQELKKRLENILHPLVKEKFLEFIKENKKEKVIFAEVPLLFEVGWESLFDEIWVVSCSEKTQKERIAKKGLEENIGSEILKFQLPLREKEKRAHKIVFSEKDIKELKEEIKEMLKEYLKD</sequence>
<name>A0AAE3P534_9BACT</name>
<dbReference type="InterPro" id="IPR001977">
    <property type="entry name" value="Depp_CoAkinase"/>
</dbReference>
<accession>A0AAE3P534</accession>
<dbReference type="NCBIfam" id="TIGR00152">
    <property type="entry name" value="dephospho-CoA kinase"/>
    <property type="match status" value="1"/>
</dbReference>
<dbReference type="Gene3D" id="3.40.50.300">
    <property type="entry name" value="P-loop containing nucleotide triphosphate hydrolases"/>
    <property type="match status" value="1"/>
</dbReference>
<evidence type="ECO:0000256" key="5">
    <source>
        <dbReference type="HAMAP-Rule" id="MF_00376"/>
    </source>
</evidence>
<comment type="pathway">
    <text evidence="5">Cofactor biosynthesis; coenzyme A biosynthesis; CoA from (R)-pantothenate: step 5/5.</text>
</comment>
<protein>
    <recommendedName>
        <fullName evidence="5 6">Dephospho-CoA kinase</fullName>
        <ecNumber evidence="5 6">2.7.1.24</ecNumber>
    </recommendedName>
    <alternativeName>
        <fullName evidence="5">Dephosphocoenzyme A kinase</fullName>
    </alternativeName>
</protein>
<dbReference type="GO" id="GO:0004140">
    <property type="term" value="F:dephospho-CoA kinase activity"/>
    <property type="evidence" value="ECO:0007669"/>
    <property type="project" value="UniProtKB-UniRule"/>
</dbReference>
<dbReference type="CDD" id="cd02022">
    <property type="entry name" value="DPCK"/>
    <property type="match status" value="1"/>
</dbReference>
<dbReference type="InterPro" id="IPR027417">
    <property type="entry name" value="P-loop_NTPase"/>
</dbReference>
<comment type="function">
    <text evidence="5">Catalyzes the phosphorylation of the 3'-hydroxyl group of dephosphocoenzyme A to form coenzyme A.</text>
</comment>
<dbReference type="SUPFAM" id="SSF52540">
    <property type="entry name" value="P-loop containing nucleoside triphosphate hydrolases"/>
    <property type="match status" value="1"/>
</dbReference>
<comment type="similarity">
    <text evidence="1 5">Belongs to the CoaE family.</text>
</comment>
<comment type="catalytic activity">
    <reaction evidence="5">
        <text>3'-dephospho-CoA + ATP = ADP + CoA + H(+)</text>
        <dbReference type="Rhea" id="RHEA:18245"/>
        <dbReference type="ChEBI" id="CHEBI:15378"/>
        <dbReference type="ChEBI" id="CHEBI:30616"/>
        <dbReference type="ChEBI" id="CHEBI:57287"/>
        <dbReference type="ChEBI" id="CHEBI:57328"/>
        <dbReference type="ChEBI" id="CHEBI:456216"/>
        <dbReference type="EC" id="2.7.1.24"/>
    </reaction>
</comment>
<evidence type="ECO:0000313" key="7">
    <source>
        <dbReference type="EMBL" id="MDF2954265.1"/>
    </source>
</evidence>
<evidence type="ECO:0000256" key="6">
    <source>
        <dbReference type="NCBIfam" id="TIGR00152"/>
    </source>
</evidence>
<dbReference type="GO" id="GO:0005737">
    <property type="term" value="C:cytoplasm"/>
    <property type="evidence" value="ECO:0007669"/>
    <property type="project" value="UniProtKB-SubCell"/>
</dbReference>
<evidence type="ECO:0000256" key="4">
    <source>
        <dbReference type="ARBA" id="ARBA00022993"/>
    </source>
</evidence>
<dbReference type="PROSITE" id="PS51219">
    <property type="entry name" value="DPCK"/>
    <property type="match status" value="1"/>
</dbReference>
<dbReference type="PANTHER" id="PTHR10695">
    <property type="entry name" value="DEPHOSPHO-COA KINASE-RELATED"/>
    <property type="match status" value="1"/>
</dbReference>
<dbReference type="GO" id="GO:0015937">
    <property type="term" value="P:coenzyme A biosynthetic process"/>
    <property type="evidence" value="ECO:0007669"/>
    <property type="project" value="UniProtKB-UniRule"/>
</dbReference>
<dbReference type="AlphaFoldDB" id="A0AAE3P534"/>